<organism evidence="1 2">
    <name type="scientific">Parabacteroides faecis</name>
    <dbReference type="NCBI Taxonomy" id="1217282"/>
    <lineage>
        <taxon>Bacteria</taxon>
        <taxon>Pseudomonadati</taxon>
        <taxon>Bacteroidota</taxon>
        <taxon>Bacteroidia</taxon>
        <taxon>Bacteroidales</taxon>
        <taxon>Tannerellaceae</taxon>
        <taxon>Parabacteroides</taxon>
    </lineage>
</organism>
<protein>
    <submittedName>
        <fullName evidence="1">Na+-translocating ferredoxin:NAD+ oxidoreductase RnfE subunit</fullName>
    </submittedName>
</protein>
<name>A0ABR6KM31_9BACT</name>
<dbReference type="EMBL" id="JACHOC010000004">
    <property type="protein sequence ID" value="MBB4622576.1"/>
    <property type="molecule type" value="Genomic_DNA"/>
</dbReference>
<keyword evidence="2" id="KW-1185">Reference proteome</keyword>
<gene>
    <name evidence="1" type="ORF">GGQ57_002476</name>
</gene>
<sequence length="74" mass="8369">MEYLKIKRKIHAVCVMLCLLFTVNSSLLAELSYAQATRLSLELSNVAISDVFASVEKNSEYVFFYSDGVRLELS</sequence>
<reference evidence="1 2" key="1">
    <citation type="submission" date="2020-08" db="EMBL/GenBank/DDBJ databases">
        <title>Genomic Encyclopedia of Type Strains, Phase IV (KMG-IV): sequencing the most valuable type-strain genomes for metagenomic binning, comparative biology and taxonomic classification.</title>
        <authorList>
            <person name="Goeker M."/>
        </authorList>
    </citation>
    <scope>NUCLEOTIDE SEQUENCE [LARGE SCALE GENOMIC DNA]</scope>
    <source>
        <strain evidence="1 2">DSM 102983</strain>
    </source>
</reference>
<accession>A0ABR6KM31</accession>
<evidence type="ECO:0000313" key="1">
    <source>
        <dbReference type="EMBL" id="MBB4622576.1"/>
    </source>
</evidence>
<proteinExistence type="predicted"/>
<evidence type="ECO:0000313" key="2">
    <source>
        <dbReference type="Proteomes" id="UP000533637"/>
    </source>
</evidence>
<comment type="caution">
    <text evidence="1">The sequence shown here is derived from an EMBL/GenBank/DDBJ whole genome shotgun (WGS) entry which is preliminary data.</text>
</comment>
<dbReference type="Proteomes" id="UP000533637">
    <property type="component" value="Unassembled WGS sequence"/>
</dbReference>